<sequence length="251" mass="27620">MLEVNDVSVTYEKGGIHKVIDRMSWQLETGTVLALAGPSGCGKSTMIHALAGLLPYKGSITLDGTLLKPEICSIGLIPQNYGLLPWKTVRENCLFAARIRGNTGDLEIRLTNLCRELGIHGLLDRYPGTLSGGQAQRAALARAFLMDPELLLMDEPFAALDIGAALAARDLFLRIWNEKKPTTVIVTHRVEDALSLAHKIAVMERGGGLYTFRNPWQGVPHPFEAAYRELEQQITEKVIKADEGGKKRLIH</sequence>
<dbReference type="HOGENOM" id="CLU_000604_1_22_9"/>
<keyword evidence="6" id="KW-1185">Reference proteome</keyword>
<dbReference type="GO" id="GO:0016887">
    <property type="term" value="F:ATP hydrolysis activity"/>
    <property type="evidence" value="ECO:0007669"/>
    <property type="project" value="InterPro"/>
</dbReference>
<dbReference type="PROSITE" id="PS00211">
    <property type="entry name" value="ABC_TRANSPORTER_1"/>
    <property type="match status" value="1"/>
</dbReference>
<dbReference type="InterPro" id="IPR027417">
    <property type="entry name" value="P-loop_NTPase"/>
</dbReference>
<dbReference type="OrthoDB" id="9801958at2"/>
<evidence type="ECO:0000256" key="1">
    <source>
        <dbReference type="ARBA" id="ARBA00022448"/>
    </source>
</evidence>
<protein>
    <submittedName>
        <fullName evidence="5">ABC transporter related protein</fullName>
    </submittedName>
</protein>
<proteinExistence type="predicted"/>
<dbReference type="InterPro" id="IPR050166">
    <property type="entry name" value="ABC_transporter_ATP-bind"/>
</dbReference>
<keyword evidence="2" id="KW-0547">Nucleotide-binding</keyword>
<dbReference type="eggNOG" id="COG1116">
    <property type="taxonomic scope" value="Bacteria"/>
</dbReference>
<dbReference type="Proteomes" id="UP000001662">
    <property type="component" value="Chromosome"/>
</dbReference>
<name>D9R3N8_LACSW</name>
<dbReference type="PaxDb" id="610130-Closa_4258"/>
<dbReference type="Pfam" id="PF00005">
    <property type="entry name" value="ABC_tran"/>
    <property type="match status" value="1"/>
</dbReference>
<evidence type="ECO:0000259" key="4">
    <source>
        <dbReference type="PROSITE" id="PS50893"/>
    </source>
</evidence>
<dbReference type="AlphaFoldDB" id="D9R3N8"/>
<dbReference type="InterPro" id="IPR003593">
    <property type="entry name" value="AAA+_ATPase"/>
</dbReference>
<evidence type="ECO:0000256" key="3">
    <source>
        <dbReference type="ARBA" id="ARBA00022840"/>
    </source>
</evidence>
<dbReference type="PANTHER" id="PTHR42788:SF13">
    <property type="entry name" value="ALIPHATIC SULFONATES IMPORT ATP-BINDING PROTEIN SSUB"/>
    <property type="match status" value="1"/>
</dbReference>
<dbReference type="GO" id="GO:0005524">
    <property type="term" value="F:ATP binding"/>
    <property type="evidence" value="ECO:0007669"/>
    <property type="project" value="UniProtKB-KW"/>
</dbReference>
<evidence type="ECO:0000313" key="5">
    <source>
        <dbReference type="EMBL" id="ADL06759.1"/>
    </source>
</evidence>
<evidence type="ECO:0000256" key="2">
    <source>
        <dbReference type="ARBA" id="ARBA00022741"/>
    </source>
</evidence>
<dbReference type="RefSeq" id="WP_013274811.1">
    <property type="nucleotide sequence ID" value="NC_014376.1"/>
</dbReference>
<dbReference type="SUPFAM" id="SSF52540">
    <property type="entry name" value="P-loop containing nucleoside triphosphate hydrolases"/>
    <property type="match status" value="1"/>
</dbReference>
<evidence type="ECO:0000313" key="6">
    <source>
        <dbReference type="Proteomes" id="UP000001662"/>
    </source>
</evidence>
<dbReference type="PROSITE" id="PS50893">
    <property type="entry name" value="ABC_TRANSPORTER_2"/>
    <property type="match status" value="1"/>
</dbReference>
<dbReference type="EMBL" id="CP002109">
    <property type="protein sequence ID" value="ADL06759.1"/>
    <property type="molecule type" value="Genomic_DNA"/>
</dbReference>
<dbReference type="PANTHER" id="PTHR42788">
    <property type="entry name" value="TAURINE IMPORT ATP-BINDING PROTEIN-RELATED"/>
    <property type="match status" value="1"/>
</dbReference>
<feature type="domain" description="ABC transporter" evidence="4">
    <location>
        <begin position="2"/>
        <end position="230"/>
    </location>
</feature>
<dbReference type="InterPro" id="IPR017871">
    <property type="entry name" value="ABC_transporter-like_CS"/>
</dbReference>
<accession>D9R3N8</accession>
<reference evidence="5" key="1">
    <citation type="submission" date="2010-07" db="EMBL/GenBank/DDBJ databases">
        <title>Complete sequence of Clostridium saccharolyticum WM1.</title>
        <authorList>
            <consortium name="US DOE Joint Genome Institute"/>
            <person name="Lucas S."/>
            <person name="Copeland A."/>
            <person name="Lapidus A."/>
            <person name="Cheng J.-F."/>
            <person name="Bruce D."/>
            <person name="Goodwin L."/>
            <person name="Pitluck S."/>
            <person name="Chertkov O."/>
            <person name="Detter J.C."/>
            <person name="Han C."/>
            <person name="Tapia R."/>
            <person name="Land M."/>
            <person name="Hauser L."/>
            <person name="Chang Y.-J."/>
            <person name="Jeffries C."/>
            <person name="Kyrpides N."/>
            <person name="Ivanova N."/>
            <person name="Mikhailova N."/>
            <person name="Mouttaki H."/>
            <person name="Lin L."/>
            <person name="Zhou J."/>
            <person name="Hemme C.L."/>
            <person name="Woyke T."/>
        </authorList>
    </citation>
    <scope>NUCLEOTIDE SEQUENCE [LARGE SCALE GENOMIC DNA]</scope>
    <source>
        <strain evidence="5">WM1</strain>
    </source>
</reference>
<gene>
    <name evidence="5" type="ordered locus">Closa_4258</name>
</gene>
<dbReference type="Gene3D" id="3.40.50.300">
    <property type="entry name" value="P-loop containing nucleotide triphosphate hydrolases"/>
    <property type="match status" value="1"/>
</dbReference>
<dbReference type="STRING" id="610130.Closa_4258"/>
<organism evidence="5 6">
    <name type="scientific">Lacrimispora saccharolytica (strain ATCC 35040 / DSM 2544 / NRCC 2533 / WM1)</name>
    <name type="common">Clostridium saccharolyticum</name>
    <dbReference type="NCBI Taxonomy" id="610130"/>
    <lineage>
        <taxon>Bacteria</taxon>
        <taxon>Bacillati</taxon>
        <taxon>Bacillota</taxon>
        <taxon>Clostridia</taxon>
        <taxon>Lachnospirales</taxon>
        <taxon>Lachnospiraceae</taxon>
        <taxon>Lacrimispora</taxon>
    </lineage>
</organism>
<dbReference type="SMART" id="SM00382">
    <property type="entry name" value="AAA"/>
    <property type="match status" value="1"/>
</dbReference>
<dbReference type="KEGG" id="csh:Closa_4258"/>
<keyword evidence="3" id="KW-0067">ATP-binding</keyword>
<keyword evidence="1" id="KW-0813">Transport</keyword>
<dbReference type="InterPro" id="IPR003439">
    <property type="entry name" value="ABC_transporter-like_ATP-bd"/>
</dbReference>